<protein>
    <recommendedName>
        <fullName evidence="1">endopeptidase La</fullName>
        <ecNumber evidence="1">3.4.21.53</ecNumber>
    </recommendedName>
</protein>
<comment type="similarity">
    <text evidence="1">Belongs to the peptidase S16 family.</text>
</comment>
<evidence type="ECO:0000256" key="3">
    <source>
        <dbReference type="SAM" id="Phobius"/>
    </source>
</evidence>
<keyword evidence="1" id="KW-0720">Serine protease</keyword>
<dbReference type="EMBL" id="CP097095">
    <property type="protein sequence ID" value="UQF79207.1"/>
    <property type="molecule type" value="Genomic_DNA"/>
</dbReference>
<name>A0A9E7AL45_9ACTO</name>
<evidence type="ECO:0000313" key="6">
    <source>
        <dbReference type="Proteomes" id="UP000830236"/>
    </source>
</evidence>
<feature type="transmembrane region" description="Helical" evidence="3">
    <location>
        <begin position="49"/>
        <end position="68"/>
    </location>
</feature>
<feature type="active site" evidence="1">
    <location>
        <position position="291"/>
    </location>
</feature>
<proteinExistence type="inferred from homology"/>
<dbReference type="InterPro" id="IPR036034">
    <property type="entry name" value="PDZ_sf"/>
</dbReference>
<dbReference type="AlphaFoldDB" id="A0A9E7AL45"/>
<keyword evidence="3" id="KW-0812">Transmembrane</keyword>
<evidence type="ECO:0000256" key="2">
    <source>
        <dbReference type="SAM" id="MobiDB-lite"/>
    </source>
</evidence>
<dbReference type="InterPro" id="IPR020568">
    <property type="entry name" value="Ribosomal_Su5_D2-typ_SF"/>
</dbReference>
<keyword evidence="3" id="KW-1133">Transmembrane helix</keyword>
<dbReference type="InterPro" id="IPR008269">
    <property type="entry name" value="Lon_proteolytic"/>
</dbReference>
<keyword evidence="3" id="KW-0472">Membrane</keyword>
<keyword evidence="1" id="KW-0645">Protease</keyword>
<dbReference type="PROSITE" id="PS51786">
    <property type="entry name" value="LON_PROTEOLYTIC"/>
    <property type="match status" value="1"/>
</dbReference>
<dbReference type="Pfam" id="PF05362">
    <property type="entry name" value="Lon_C"/>
    <property type="match status" value="1"/>
</dbReference>
<dbReference type="GO" id="GO:0004252">
    <property type="term" value="F:serine-type endopeptidase activity"/>
    <property type="evidence" value="ECO:0007669"/>
    <property type="project" value="UniProtKB-UniRule"/>
</dbReference>
<dbReference type="GO" id="GO:0006508">
    <property type="term" value="P:proteolysis"/>
    <property type="evidence" value="ECO:0007669"/>
    <property type="project" value="UniProtKB-KW"/>
</dbReference>
<feature type="domain" description="Lon proteolytic" evidence="4">
    <location>
        <begin position="287"/>
        <end position="384"/>
    </location>
</feature>
<dbReference type="Gene3D" id="3.30.230.10">
    <property type="match status" value="1"/>
</dbReference>
<dbReference type="GO" id="GO:0004176">
    <property type="term" value="F:ATP-dependent peptidase activity"/>
    <property type="evidence" value="ECO:0007669"/>
    <property type="project" value="UniProtKB-UniRule"/>
</dbReference>
<keyword evidence="1" id="KW-0378">Hydrolase</keyword>
<organism evidence="5 6">
    <name type="scientific">Actinomyces graevenitzii</name>
    <dbReference type="NCBI Taxonomy" id="55565"/>
    <lineage>
        <taxon>Bacteria</taxon>
        <taxon>Bacillati</taxon>
        <taxon>Actinomycetota</taxon>
        <taxon>Actinomycetes</taxon>
        <taxon>Actinomycetales</taxon>
        <taxon>Actinomycetaceae</taxon>
        <taxon>Actinomyces</taxon>
    </lineage>
</organism>
<comment type="catalytic activity">
    <reaction evidence="1">
        <text>Hydrolysis of proteins in presence of ATP.</text>
        <dbReference type="EC" id="3.4.21.53"/>
    </reaction>
</comment>
<dbReference type="Gene3D" id="2.30.42.10">
    <property type="match status" value="1"/>
</dbReference>
<feature type="region of interest" description="Disordered" evidence="2">
    <location>
        <begin position="1"/>
        <end position="26"/>
    </location>
</feature>
<dbReference type="InterPro" id="IPR014721">
    <property type="entry name" value="Ribsml_uS5_D2-typ_fold_subgr"/>
</dbReference>
<dbReference type="InterPro" id="IPR027065">
    <property type="entry name" value="Lon_Prtase"/>
</dbReference>
<accession>A0A9E7AL45</accession>
<dbReference type="Proteomes" id="UP000830236">
    <property type="component" value="Chromosome"/>
</dbReference>
<dbReference type="GO" id="GO:0030163">
    <property type="term" value="P:protein catabolic process"/>
    <property type="evidence" value="ECO:0007669"/>
    <property type="project" value="InterPro"/>
</dbReference>
<reference evidence="5" key="1">
    <citation type="submission" date="2022-05" db="EMBL/GenBank/DDBJ databases">
        <title>Using nanopore sequencing to obtain complete genomes from saliva samples.</title>
        <authorList>
            <person name="Baker J.L."/>
        </authorList>
    </citation>
    <scope>NUCLEOTIDE SEQUENCE</scope>
    <source>
        <strain evidence="5">JCVI-JB-Ag32</strain>
    </source>
</reference>
<sequence length="402" mass="42355">MSHDSNPTSPTPPTSSSQTAVDPQVQAELEKEVQAGIDSQLRRERKRRLIALCSVLSVLILVGLLGFLPTTDYVVESPGPVLNVNGKLEGKDIISVKNTNIPTTPLAMTTVSVQGCDDKGITYWQLIKSELTSSDAVVERDNVCPKNISEKTVSQVSAAQMTGSQDSAVVAAWQLTKPDAKFTLTVEQAVTDSAKQAFNKGDKLVSIVDADSKSVQITSYKQLREVLEKLTPGKPIKITIERGSATQEVSVVGAKPEDSSRKGAMLGITLNVNPPAGHEVTYAVERIGGPSAGMIFALDIAQRLEGKNYAGTTPVAGTGTIDLSGNVGAIGGIKQKMLGAKDEGYKVFLAPVGNCADVVGNEPKGMTVIPVSTLSEARTAMQRVAAGQAPATTCKAVLQKQK</sequence>
<evidence type="ECO:0000313" key="5">
    <source>
        <dbReference type="EMBL" id="UQF79207.1"/>
    </source>
</evidence>
<dbReference type="SUPFAM" id="SSF54211">
    <property type="entry name" value="Ribosomal protein S5 domain 2-like"/>
    <property type="match status" value="1"/>
</dbReference>
<gene>
    <name evidence="5" type="ORF">M3I41_06315</name>
</gene>
<dbReference type="GO" id="GO:0005524">
    <property type="term" value="F:ATP binding"/>
    <property type="evidence" value="ECO:0007669"/>
    <property type="project" value="InterPro"/>
</dbReference>
<evidence type="ECO:0000259" key="4">
    <source>
        <dbReference type="PROSITE" id="PS51786"/>
    </source>
</evidence>
<dbReference type="EC" id="3.4.21.53" evidence="1"/>
<dbReference type="KEGG" id="agh:M3I41_06315"/>
<dbReference type="PANTHER" id="PTHR10046">
    <property type="entry name" value="ATP DEPENDENT LON PROTEASE FAMILY MEMBER"/>
    <property type="match status" value="1"/>
</dbReference>
<feature type="active site" evidence="1">
    <location>
        <position position="336"/>
    </location>
</feature>
<evidence type="ECO:0000256" key="1">
    <source>
        <dbReference type="PROSITE-ProRule" id="PRU01122"/>
    </source>
</evidence>